<keyword evidence="2" id="KW-0223">Dioxygenase</keyword>
<dbReference type="KEGG" id="flh:EJ997_05840"/>
<dbReference type="EMBL" id="CP034593">
    <property type="protein sequence ID" value="AZQ76928.1"/>
    <property type="molecule type" value="Genomic_DNA"/>
</dbReference>
<gene>
    <name evidence="2" type="ORF">EJ997_05840</name>
</gene>
<dbReference type="GO" id="GO:0051213">
    <property type="term" value="F:dioxygenase activity"/>
    <property type="evidence" value="ECO:0007669"/>
    <property type="project" value="UniProtKB-KW"/>
</dbReference>
<evidence type="ECO:0000256" key="1">
    <source>
        <dbReference type="SAM" id="Phobius"/>
    </source>
</evidence>
<keyword evidence="2" id="KW-0560">Oxidoreductase</keyword>
<evidence type="ECO:0000313" key="3">
    <source>
        <dbReference type="Proteomes" id="UP000280344"/>
    </source>
</evidence>
<dbReference type="RefSeq" id="WP_126703734.1">
    <property type="nucleotide sequence ID" value="NZ_CP034593.1"/>
</dbReference>
<feature type="transmembrane region" description="Helical" evidence="1">
    <location>
        <begin position="12"/>
        <end position="31"/>
    </location>
</feature>
<name>A0A3Q9G1N8_9ACTO</name>
<dbReference type="AlphaFoldDB" id="A0A3Q9G1N8"/>
<accession>A0A3Q9G1N8</accession>
<dbReference type="Proteomes" id="UP000280344">
    <property type="component" value="Chromosome"/>
</dbReference>
<sequence length="158" mass="16495">MTTKLGKITGIVTLVFGILFVATGATAWFMVTSQLKEENITVSSDASFAAGNQVSGPISAFAQAEVIKKHALAISDGETYATLGTLASEAEEAGDQEAADAYSAQRTTLMNASFLRSSLFTSVLAYGVALFAIGVGVWMLLMGSTIMAEGRRNNGARV</sequence>
<dbReference type="OrthoDB" id="5243687at2"/>
<protein>
    <submittedName>
        <fullName evidence="2">Aromatic ring-opening dioxygenase LigA</fullName>
    </submittedName>
</protein>
<evidence type="ECO:0000313" key="2">
    <source>
        <dbReference type="EMBL" id="AZQ76928.1"/>
    </source>
</evidence>
<proteinExistence type="predicted"/>
<keyword evidence="1" id="KW-0472">Membrane</keyword>
<organism evidence="2 3">
    <name type="scientific">Flaviflexus ciconiae</name>
    <dbReference type="NCBI Taxonomy" id="2496867"/>
    <lineage>
        <taxon>Bacteria</taxon>
        <taxon>Bacillati</taxon>
        <taxon>Actinomycetota</taxon>
        <taxon>Actinomycetes</taxon>
        <taxon>Actinomycetales</taxon>
        <taxon>Actinomycetaceae</taxon>
        <taxon>Flaviflexus</taxon>
    </lineage>
</organism>
<keyword evidence="1" id="KW-1133">Transmembrane helix</keyword>
<feature type="transmembrane region" description="Helical" evidence="1">
    <location>
        <begin position="119"/>
        <end position="141"/>
    </location>
</feature>
<reference evidence="2 3" key="1">
    <citation type="submission" date="2018-12" db="EMBL/GenBank/DDBJ databases">
        <title>Complete genome sequence of Flaviflexus sp. H23T48.</title>
        <authorList>
            <person name="Bae J.-W."/>
            <person name="Lee J.-Y."/>
        </authorList>
    </citation>
    <scope>NUCLEOTIDE SEQUENCE [LARGE SCALE GENOMIC DNA]</scope>
    <source>
        <strain evidence="2 3">H23T48</strain>
    </source>
</reference>
<keyword evidence="1" id="KW-0812">Transmembrane</keyword>
<keyword evidence="3" id="KW-1185">Reference proteome</keyword>